<comment type="subunit">
    <text evidence="6">Homotetramer.</text>
</comment>
<dbReference type="InterPro" id="IPR050138">
    <property type="entry name" value="DHOase/Allantoinase_Hydrolase"/>
</dbReference>
<dbReference type="GO" id="GO:0000256">
    <property type="term" value="P:allantoin catabolic process"/>
    <property type="evidence" value="ECO:0007669"/>
    <property type="project" value="InterPro"/>
</dbReference>
<dbReference type="GO" id="GO:0004038">
    <property type="term" value="F:allantoinase activity"/>
    <property type="evidence" value="ECO:0007669"/>
    <property type="project" value="UniProtKB-EC"/>
</dbReference>
<dbReference type="InterPro" id="IPR011059">
    <property type="entry name" value="Metal-dep_hydrolase_composite"/>
</dbReference>
<evidence type="ECO:0000256" key="8">
    <source>
        <dbReference type="ARBA" id="ARBA00022723"/>
    </source>
</evidence>
<keyword evidence="8" id="KW-0479">Metal-binding</keyword>
<gene>
    <name evidence="12" type="ORF">BEN48_03870</name>
</gene>
<reference evidence="12 13" key="1">
    <citation type="submission" date="2016-08" db="EMBL/GenBank/DDBJ databases">
        <title>Hymenobacter coccineus sp. nov., Hymenobacter lapidarius sp. nov. and Hymenobacter glacialis sp. nov., isolated from Antarctic soil.</title>
        <authorList>
            <person name="Sedlacek I."/>
            <person name="Kralova S."/>
            <person name="Kyrova K."/>
            <person name="Maslanova I."/>
            <person name="Stankova E."/>
            <person name="Vrbovska V."/>
            <person name="Nemec M."/>
            <person name="Bartak M."/>
            <person name="Svec P."/>
            <person name="Busse H.-J."/>
            <person name="Pantucek R."/>
        </authorList>
    </citation>
    <scope>NUCLEOTIDE SEQUENCE [LARGE SCALE GENOMIC DNA]</scope>
    <source>
        <strain evidence="12 13">CCM 8648</strain>
    </source>
</reference>
<dbReference type="Proteomes" id="UP000177791">
    <property type="component" value="Unassembled WGS sequence"/>
</dbReference>
<evidence type="ECO:0000256" key="2">
    <source>
        <dbReference type="ARBA" id="ARBA00002368"/>
    </source>
</evidence>
<dbReference type="STRING" id="1908236.BEN48_03870"/>
<evidence type="ECO:0000256" key="7">
    <source>
        <dbReference type="ARBA" id="ARBA00012863"/>
    </source>
</evidence>
<evidence type="ECO:0000256" key="5">
    <source>
        <dbReference type="ARBA" id="ARBA00010368"/>
    </source>
</evidence>
<dbReference type="FunFam" id="3.20.20.140:FF:000032">
    <property type="entry name" value="Allantoinase Dal1"/>
    <property type="match status" value="1"/>
</dbReference>
<comment type="function">
    <text evidence="2">Catalyzes the reversible cyclization of carbamoyl aspartate to dihydroorotate.</text>
</comment>
<evidence type="ECO:0000256" key="1">
    <source>
        <dbReference type="ARBA" id="ARBA00001947"/>
    </source>
</evidence>
<evidence type="ECO:0000256" key="4">
    <source>
        <dbReference type="ARBA" id="ARBA00010286"/>
    </source>
</evidence>
<dbReference type="GO" id="GO:0008270">
    <property type="term" value="F:zinc ion binding"/>
    <property type="evidence" value="ECO:0007669"/>
    <property type="project" value="InterPro"/>
</dbReference>
<evidence type="ECO:0000256" key="6">
    <source>
        <dbReference type="ARBA" id="ARBA00011881"/>
    </source>
</evidence>
<protein>
    <recommendedName>
        <fullName evidence="7">allantoinase</fullName>
        <ecNumber evidence="7">3.5.2.5</ecNumber>
    </recommendedName>
</protein>
<dbReference type="PROSITE" id="PS00482">
    <property type="entry name" value="DIHYDROOROTASE_1"/>
    <property type="match status" value="1"/>
</dbReference>
<comment type="cofactor">
    <cofactor evidence="1">
        <name>Zn(2+)</name>
        <dbReference type="ChEBI" id="CHEBI:29105"/>
    </cofactor>
</comment>
<dbReference type="SUPFAM" id="SSF51556">
    <property type="entry name" value="Metallo-dependent hydrolases"/>
    <property type="match status" value="1"/>
</dbReference>
<organism evidence="12 13">
    <name type="scientific">Hymenobacter glacialis</name>
    <dbReference type="NCBI Taxonomy" id="1908236"/>
    <lineage>
        <taxon>Bacteria</taxon>
        <taxon>Pseudomonadati</taxon>
        <taxon>Bacteroidota</taxon>
        <taxon>Cytophagia</taxon>
        <taxon>Cytophagales</taxon>
        <taxon>Hymenobacteraceae</taxon>
        <taxon>Hymenobacter</taxon>
    </lineage>
</organism>
<dbReference type="InterPro" id="IPR002195">
    <property type="entry name" value="Dihydroorotase_CS"/>
</dbReference>
<name>A0A1G1SZ42_9BACT</name>
<dbReference type="PANTHER" id="PTHR43668:SF2">
    <property type="entry name" value="ALLANTOINASE"/>
    <property type="match status" value="1"/>
</dbReference>
<dbReference type="AlphaFoldDB" id="A0A1G1SZ42"/>
<evidence type="ECO:0000256" key="9">
    <source>
        <dbReference type="ARBA" id="ARBA00022801"/>
    </source>
</evidence>
<dbReference type="InterPro" id="IPR017593">
    <property type="entry name" value="Allantoinase"/>
</dbReference>
<dbReference type="Pfam" id="PF01979">
    <property type="entry name" value="Amidohydro_1"/>
    <property type="match status" value="1"/>
</dbReference>
<dbReference type="GO" id="GO:0050897">
    <property type="term" value="F:cobalt ion binding"/>
    <property type="evidence" value="ECO:0007669"/>
    <property type="project" value="InterPro"/>
</dbReference>
<dbReference type="InterPro" id="IPR032466">
    <property type="entry name" value="Metal_Hydrolase"/>
</dbReference>
<evidence type="ECO:0000259" key="11">
    <source>
        <dbReference type="Pfam" id="PF01979"/>
    </source>
</evidence>
<dbReference type="EC" id="3.5.2.5" evidence="7"/>
<dbReference type="InterPro" id="IPR006680">
    <property type="entry name" value="Amidohydro-rel"/>
</dbReference>
<evidence type="ECO:0000313" key="13">
    <source>
        <dbReference type="Proteomes" id="UP000177791"/>
    </source>
</evidence>
<evidence type="ECO:0000256" key="3">
    <source>
        <dbReference type="ARBA" id="ARBA00004968"/>
    </source>
</evidence>
<keyword evidence="13" id="KW-1185">Reference proteome</keyword>
<dbReference type="RefSeq" id="WP_070735357.1">
    <property type="nucleotide sequence ID" value="NZ_MDZC01000079.1"/>
</dbReference>
<keyword evidence="10" id="KW-0862">Zinc</keyword>
<dbReference type="GO" id="GO:0005737">
    <property type="term" value="C:cytoplasm"/>
    <property type="evidence" value="ECO:0007669"/>
    <property type="project" value="TreeGrafter"/>
</dbReference>
<comment type="similarity">
    <text evidence="5">Belongs to the metallo-dependent hydrolases superfamily. Allantoinase family.</text>
</comment>
<dbReference type="NCBIfam" id="TIGR03178">
    <property type="entry name" value="allantoinase"/>
    <property type="match status" value="1"/>
</dbReference>
<comment type="pathway">
    <text evidence="3">Nitrogen metabolism; (S)-allantoin degradation; allantoate from (S)-allantoin: step 1/1.</text>
</comment>
<evidence type="ECO:0000256" key="10">
    <source>
        <dbReference type="ARBA" id="ARBA00022833"/>
    </source>
</evidence>
<dbReference type="SUPFAM" id="SSF51338">
    <property type="entry name" value="Composite domain of metallo-dependent hydrolases"/>
    <property type="match status" value="1"/>
</dbReference>
<sequence length="444" mass="48345">MPTIALRSQRVVTPEGERPATLLLENGRIASVLPYDAEVAADIMDVGAHAILPGVIDPHVHINEPGRTDWEGFDTATRAALAGGLTTLVDMPLNSAPVTTSVANLEIKRAATLGQLHCNVGFWGGVVPGNAAEIEPLIAAGVLGFKAFLTHSGIDDFPNATEVDLRRVMPVLARHGLPLLVHCELSDDNDAWKQNDHRSYANYLASRPKIWEDDAISLMIRLCEEFRCPVHIVHLSSANSLAAIAVAKAKGLPLTVETGQHYLYFSAEDIADGQTQFKCAPPIRERANNEQLWAALQAGLIDFVATDHSPAPPDLKQLESGDFTTAWGGIASLQLALPVLWTAARQRGATLKDLARWLSENPAKLAGVSHRKGRIAVGYDADLLVLDPEKTFVVQPEMIQHKHKVSPYICQELAGVVELTFLRGELVYQRPSFTHLNQGQLLIR</sequence>
<dbReference type="PANTHER" id="PTHR43668">
    <property type="entry name" value="ALLANTOINASE"/>
    <property type="match status" value="1"/>
</dbReference>
<proteinExistence type="inferred from homology"/>
<feature type="domain" description="Amidohydrolase-related" evidence="11">
    <location>
        <begin position="51"/>
        <end position="427"/>
    </location>
</feature>
<comment type="caution">
    <text evidence="12">The sequence shown here is derived from an EMBL/GenBank/DDBJ whole genome shotgun (WGS) entry which is preliminary data.</text>
</comment>
<dbReference type="GO" id="GO:0006145">
    <property type="term" value="P:purine nucleobase catabolic process"/>
    <property type="evidence" value="ECO:0007669"/>
    <property type="project" value="TreeGrafter"/>
</dbReference>
<accession>A0A1G1SZ42</accession>
<evidence type="ECO:0000313" key="12">
    <source>
        <dbReference type="EMBL" id="OGX83905.1"/>
    </source>
</evidence>
<keyword evidence="9" id="KW-0378">Hydrolase</keyword>
<dbReference type="EMBL" id="MDZC01000079">
    <property type="protein sequence ID" value="OGX83905.1"/>
    <property type="molecule type" value="Genomic_DNA"/>
</dbReference>
<dbReference type="OrthoDB" id="9765462at2"/>
<comment type="similarity">
    <text evidence="4">Belongs to the metallo-dependent hydrolases superfamily. DHOase family. Class I DHOase subfamily.</text>
</comment>
<dbReference type="Gene3D" id="3.20.20.140">
    <property type="entry name" value="Metal-dependent hydrolases"/>
    <property type="match status" value="1"/>
</dbReference>